<feature type="domain" description="HD" evidence="3">
    <location>
        <begin position="213"/>
        <end position="336"/>
    </location>
</feature>
<dbReference type="Proteomes" id="UP001165287">
    <property type="component" value="Unassembled WGS sequence"/>
</dbReference>
<gene>
    <name evidence="5" type="ORF">K9V48_22045</name>
</gene>
<feature type="domain" description="HD-GYP" evidence="4">
    <location>
        <begin position="191"/>
        <end position="387"/>
    </location>
</feature>
<dbReference type="SUPFAM" id="SSF109604">
    <property type="entry name" value="HD-domain/PDEase-like"/>
    <property type="match status" value="1"/>
</dbReference>
<dbReference type="PROSITE" id="PS51831">
    <property type="entry name" value="HD"/>
    <property type="match status" value="1"/>
</dbReference>
<dbReference type="PANTHER" id="PTHR43155">
    <property type="entry name" value="CYCLIC DI-GMP PHOSPHODIESTERASE PA4108-RELATED"/>
    <property type="match status" value="1"/>
</dbReference>
<dbReference type="Pfam" id="PF13487">
    <property type="entry name" value="HD_5"/>
    <property type="match status" value="1"/>
</dbReference>
<evidence type="ECO:0000256" key="2">
    <source>
        <dbReference type="SAM" id="Phobius"/>
    </source>
</evidence>
<dbReference type="Gene3D" id="1.10.3210.10">
    <property type="entry name" value="Hypothetical protein af1432"/>
    <property type="match status" value="1"/>
</dbReference>
<evidence type="ECO:0000259" key="3">
    <source>
        <dbReference type="PROSITE" id="PS51831"/>
    </source>
</evidence>
<feature type="transmembrane region" description="Helical" evidence="2">
    <location>
        <begin position="20"/>
        <end position="42"/>
    </location>
</feature>
<organism evidence="5 6">
    <name type="scientific">Metabacillus rhizolycopersici</name>
    <dbReference type="NCBI Taxonomy" id="2875709"/>
    <lineage>
        <taxon>Bacteria</taxon>
        <taxon>Bacillati</taxon>
        <taxon>Bacillota</taxon>
        <taxon>Bacilli</taxon>
        <taxon>Bacillales</taxon>
        <taxon>Bacillaceae</taxon>
        <taxon>Metabacillus</taxon>
    </lineage>
</organism>
<dbReference type="SMART" id="SM00471">
    <property type="entry name" value="HDc"/>
    <property type="match status" value="1"/>
</dbReference>
<name>A0ABS7UX28_9BACI</name>
<feature type="transmembrane region" description="Helical" evidence="2">
    <location>
        <begin position="54"/>
        <end position="71"/>
    </location>
</feature>
<proteinExistence type="predicted"/>
<feature type="transmembrane region" description="Helical" evidence="2">
    <location>
        <begin position="122"/>
        <end position="139"/>
    </location>
</feature>
<dbReference type="PROSITE" id="PS51832">
    <property type="entry name" value="HD_GYP"/>
    <property type="match status" value="1"/>
</dbReference>
<keyword evidence="1" id="KW-0175">Coiled coil</keyword>
<feature type="transmembrane region" description="Helical" evidence="2">
    <location>
        <begin position="159"/>
        <end position="180"/>
    </location>
</feature>
<keyword evidence="2" id="KW-1133">Transmembrane helix</keyword>
<dbReference type="InterPro" id="IPR006675">
    <property type="entry name" value="HDIG_dom"/>
</dbReference>
<dbReference type="InterPro" id="IPR037522">
    <property type="entry name" value="HD_GYP_dom"/>
</dbReference>
<comment type="caution">
    <text evidence="5">The sequence shown here is derived from an EMBL/GenBank/DDBJ whole genome shotgun (WGS) entry which is preliminary data.</text>
</comment>
<evidence type="ECO:0000259" key="4">
    <source>
        <dbReference type="PROSITE" id="PS51832"/>
    </source>
</evidence>
<feature type="transmembrane region" description="Helical" evidence="2">
    <location>
        <begin position="83"/>
        <end position="102"/>
    </location>
</feature>
<dbReference type="CDD" id="cd00077">
    <property type="entry name" value="HDc"/>
    <property type="match status" value="1"/>
</dbReference>
<dbReference type="InterPro" id="IPR003607">
    <property type="entry name" value="HD/PDEase_dom"/>
</dbReference>
<dbReference type="RefSeq" id="WP_224141293.1">
    <property type="nucleotide sequence ID" value="NZ_JAIQUM010000071.1"/>
</dbReference>
<keyword evidence="2" id="KW-0472">Membrane</keyword>
<dbReference type="EMBL" id="JAIQUM010000071">
    <property type="protein sequence ID" value="MBZ5752848.1"/>
    <property type="molecule type" value="Genomic_DNA"/>
</dbReference>
<evidence type="ECO:0000256" key="1">
    <source>
        <dbReference type="SAM" id="Coils"/>
    </source>
</evidence>
<keyword evidence="2" id="KW-0812">Transmembrane</keyword>
<evidence type="ECO:0000313" key="5">
    <source>
        <dbReference type="EMBL" id="MBZ5752848.1"/>
    </source>
</evidence>
<feature type="coiled-coil region" evidence="1">
    <location>
        <begin position="368"/>
        <end position="395"/>
    </location>
</feature>
<accession>A0ABS7UX28</accession>
<dbReference type="InterPro" id="IPR006674">
    <property type="entry name" value="HD_domain"/>
</dbReference>
<sequence>MAELEKKLYDEYFHEHRSKVTTYLFWINAIFLLLSCTWNYVFFVFDLKFSRANLSALLVCLGLLLLLSLVNKYVKLPSKVNQFLMLAYCAGVLIVLYFESGYSESWSFFLLLPLLTGIYGERKILFYYSFFGLVILSYLSIKEPKSQYTPDSIDISNRILVYIILASLSFLVLRTLHHIYRKQVTFVIQSMETTIQDVVNTFIVAVEAKDLYTFGHSERVSKYAVALAKHLPEYRKEDLQKLRLSGLLHDIGKINIPEAVLGKTGKLTDEEYEVIKTHPVVGARMVERIERLQDLKAGVLYHHERWDGKGYPTKRKGVDIPLDARILAIADAFDAMTTDRSYRHGLSLDEAFQRLEDGKGSQFDPHLIEVLQNVKFEFEQMYKQLNDQIKEFETLTDLL</sequence>
<dbReference type="NCBIfam" id="TIGR00277">
    <property type="entry name" value="HDIG"/>
    <property type="match status" value="1"/>
</dbReference>
<keyword evidence="6" id="KW-1185">Reference proteome</keyword>
<evidence type="ECO:0000313" key="6">
    <source>
        <dbReference type="Proteomes" id="UP001165287"/>
    </source>
</evidence>
<protein>
    <submittedName>
        <fullName evidence="5">HD-GYP domain-containing protein</fullName>
    </submittedName>
</protein>
<reference evidence="5" key="1">
    <citation type="submission" date="2024-05" db="EMBL/GenBank/DDBJ databases">
        <title>Metabacillus sp. nov., isolated from the rhizosphere soil of tomato plants.</title>
        <authorList>
            <person name="Ma R."/>
        </authorList>
    </citation>
    <scope>NUCLEOTIDE SEQUENCE</scope>
    <source>
        <strain evidence="5">DBTR6</strain>
    </source>
</reference>